<evidence type="ECO:0000313" key="2">
    <source>
        <dbReference type="EMBL" id="TDK29468.1"/>
    </source>
</evidence>
<feature type="compositionally biased region" description="Low complexity" evidence="1">
    <location>
        <begin position="77"/>
        <end position="89"/>
    </location>
</feature>
<feature type="region of interest" description="Disordered" evidence="1">
    <location>
        <begin position="57"/>
        <end position="89"/>
    </location>
</feature>
<protein>
    <submittedName>
        <fullName evidence="2">Uncharacterized protein</fullName>
    </submittedName>
</protein>
<gene>
    <name evidence="2" type="ORF">E2F49_13920</name>
</gene>
<dbReference type="EMBL" id="SMTG01000006">
    <property type="protein sequence ID" value="TDK29468.1"/>
    <property type="molecule type" value="Genomic_DNA"/>
</dbReference>
<evidence type="ECO:0000256" key="1">
    <source>
        <dbReference type="SAM" id="MobiDB-lite"/>
    </source>
</evidence>
<sequence length="89" mass="10129">MDDEIVWTAGVDGPLYADRGTRIKFVAYRDGTAQAITGDYLFRGCLVESVPRRVTRPDLDVPRLPKKRLTPREPVERVPLQRPVVRPRG</sequence>
<reference evidence="2 3" key="1">
    <citation type="submission" date="2019-03" db="EMBL/GenBank/DDBJ databases">
        <title>Luteimonas zhaokaii sp.nov., isolated from the rectal contents of Plateau pika in Yushu, Qinghai Province, China.</title>
        <authorList>
            <person name="Zhang G."/>
        </authorList>
    </citation>
    <scope>NUCLEOTIDE SEQUENCE [LARGE SCALE GENOMIC DNA]</scope>
    <source>
        <strain evidence="2 3">THG-MD21</strain>
    </source>
</reference>
<proteinExistence type="predicted"/>
<organism evidence="2 3">
    <name type="scientific">Luteimonas terrae</name>
    <dbReference type="NCBI Taxonomy" id="1530191"/>
    <lineage>
        <taxon>Bacteria</taxon>
        <taxon>Pseudomonadati</taxon>
        <taxon>Pseudomonadota</taxon>
        <taxon>Gammaproteobacteria</taxon>
        <taxon>Lysobacterales</taxon>
        <taxon>Lysobacteraceae</taxon>
        <taxon>Luteimonas</taxon>
    </lineage>
</organism>
<accession>A0A4R5U5X5</accession>
<dbReference type="Proteomes" id="UP000295543">
    <property type="component" value="Unassembled WGS sequence"/>
</dbReference>
<evidence type="ECO:0000313" key="3">
    <source>
        <dbReference type="Proteomes" id="UP000295543"/>
    </source>
</evidence>
<name>A0A4R5U5X5_9GAMM</name>
<dbReference type="AlphaFoldDB" id="A0A4R5U5X5"/>
<comment type="caution">
    <text evidence="2">The sequence shown here is derived from an EMBL/GenBank/DDBJ whole genome shotgun (WGS) entry which is preliminary data.</text>
</comment>
<keyword evidence="3" id="KW-1185">Reference proteome</keyword>